<accession>A0A0U5BED0</accession>
<reference evidence="1 2" key="2">
    <citation type="submission" date="2016-01" db="EMBL/GenBank/DDBJ databases">
        <title>Microcella alkaliphila JAM AC0309 whole genome shotgun sequence.</title>
        <authorList>
            <person name="Kurata A."/>
            <person name="Hirose Y."/>
            <person name="Kishimoto N."/>
            <person name="Kobayashi T."/>
        </authorList>
    </citation>
    <scope>NUCLEOTIDE SEQUENCE [LARGE SCALE GENOMIC DNA]</scope>
    <source>
        <strain evidence="1 2">JAM AC0309</strain>
    </source>
</reference>
<dbReference type="RefSeq" id="WP_096422401.1">
    <property type="nucleotide sequence ID" value="NZ_AP017315.1"/>
</dbReference>
<proteinExistence type="predicted"/>
<organism evidence="1 2">
    <name type="scientific">Microcella alkaliphila</name>
    <dbReference type="NCBI Taxonomy" id="279828"/>
    <lineage>
        <taxon>Bacteria</taxon>
        <taxon>Bacillati</taxon>
        <taxon>Actinomycetota</taxon>
        <taxon>Actinomycetes</taxon>
        <taxon>Micrococcales</taxon>
        <taxon>Microbacteriaceae</taxon>
        <taxon>Microcella</taxon>
    </lineage>
</organism>
<dbReference type="Proteomes" id="UP000218965">
    <property type="component" value="Chromosome"/>
</dbReference>
<name>A0A0U5BED0_9MICO</name>
<dbReference type="OrthoDB" id="5189813at2"/>
<gene>
    <name evidence="1" type="ORF">MalAC0309_2068</name>
</gene>
<dbReference type="KEGG" id="malk:MalAC0309_2068"/>
<evidence type="ECO:0000313" key="1">
    <source>
        <dbReference type="EMBL" id="BAU32913.1"/>
    </source>
</evidence>
<sequence>MFADSTSHSQRQHSLIDCDAMCTSSAAGHAVSPIQDRVSSATPGKWRDAIVVAASVGGWIEVVTLCDDQSIMLWNHADLTGELLPGAPVSLHAVYDVLKTADAKHSVLRVGVGV</sequence>
<reference evidence="2" key="1">
    <citation type="submission" date="2015-12" db="EMBL/GenBank/DDBJ databases">
        <authorList>
            <person name="Shamseldin A."/>
            <person name="Moawad H."/>
            <person name="Abd El-Rahim W.M."/>
            <person name="Sadowsky M.J."/>
        </authorList>
    </citation>
    <scope>NUCLEOTIDE SEQUENCE [LARGE SCALE GENOMIC DNA]</scope>
    <source>
        <strain evidence="2">JAM AC0309</strain>
    </source>
</reference>
<protein>
    <submittedName>
        <fullName evidence="1">Uncharacterized protein</fullName>
    </submittedName>
</protein>
<dbReference type="AlphaFoldDB" id="A0A0U5BED0"/>
<dbReference type="EMBL" id="AP017315">
    <property type="protein sequence ID" value="BAU32913.1"/>
    <property type="molecule type" value="Genomic_DNA"/>
</dbReference>
<evidence type="ECO:0000313" key="2">
    <source>
        <dbReference type="Proteomes" id="UP000218965"/>
    </source>
</evidence>